<evidence type="ECO:0000256" key="1">
    <source>
        <dbReference type="SAM" id="Coils"/>
    </source>
</evidence>
<proteinExistence type="predicted"/>
<sequence>NEAKSEIADILERLENENADLENSTKDYERLLSLNRYIDSLFRERLNKIRSIKKEK</sequence>
<evidence type="ECO:0000313" key="2">
    <source>
        <dbReference type="EMBL" id="SVB06559.1"/>
    </source>
</evidence>
<protein>
    <submittedName>
        <fullName evidence="2">Uncharacterized protein</fullName>
    </submittedName>
</protein>
<gene>
    <name evidence="2" type="ORF">METZ01_LOCUS159413</name>
</gene>
<feature type="coiled-coil region" evidence="1">
    <location>
        <begin position="4"/>
        <end position="34"/>
    </location>
</feature>
<dbReference type="SUPFAM" id="SSF116842">
    <property type="entry name" value="XseB-like"/>
    <property type="match status" value="1"/>
</dbReference>
<dbReference type="EMBL" id="UINC01027393">
    <property type="protein sequence ID" value="SVB06559.1"/>
    <property type="molecule type" value="Genomic_DNA"/>
</dbReference>
<organism evidence="2">
    <name type="scientific">marine metagenome</name>
    <dbReference type="NCBI Taxonomy" id="408172"/>
    <lineage>
        <taxon>unclassified sequences</taxon>
        <taxon>metagenomes</taxon>
        <taxon>ecological metagenomes</taxon>
    </lineage>
</organism>
<dbReference type="AlphaFoldDB" id="A0A382AYL9"/>
<dbReference type="InterPro" id="IPR037004">
    <property type="entry name" value="Exonuc_VII_ssu_sf"/>
</dbReference>
<reference evidence="2" key="1">
    <citation type="submission" date="2018-05" db="EMBL/GenBank/DDBJ databases">
        <authorList>
            <person name="Lanie J.A."/>
            <person name="Ng W.-L."/>
            <person name="Kazmierczak K.M."/>
            <person name="Andrzejewski T.M."/>
            <person name="Davidsen T.M."/>
            <person name="Wayne K.J."/>
            <person name="Tettelin H."/>
            <person name="Glass J.I."/>
            <person name="Rusch D."/>
            <person name="Podicherti R."/>
            <person name="Tsui H.-C.T."/>
            <person name="Winkler M.E."/>
        </authorList>
    </citation>
    <scope>NUCLEOTIDE SEQUENCE</scope>
</reference>
<keyword evidence="1" id="KW-0175">Coiled coil</keyword>
<accession>A0A382AYL9</accession>
<dbReference type="GO" id="GO:0006308">
    <property type="term" value="P:DNA catabolic process"/>
    <property type="evidence" value="ECO:0007669"/>
    <property type="project" value="InterPro"/>
</dbReference>
<feature type="non-terminal residue" evidence="2">
    <location>
        <position position="1"/>
    </location>
</feature>
<name>A0A382AYL9_9ZZZZ</name>
<dbReference type="GO" id="GO:0009318">
    <property type="term" value="C:exodeoxyribonuclease VII complex"/>
    <property type="evidence" value="ECO:0007669"/>
    <property type="project" value="InterPro"/>
</dbReference>
<dbReference type="Gene3D" id="1.10.287.1040">
    <property type="entry name" value="Exonuclease VII, small subunit"/>
    <property type="match status" value="1"/>
</dbReference>
<dbReference type="GO" id="GO:0008855">
    <property type="term" value="F:exodeoxyribonuclease VII activity"/>
    <property type="evidence" value="ECO:0007669"/>
    <property type="project" value="InterPro"/>
</dbReference>